<evidence type="ECO:0000256" key="1">
    <source>
        <dbReference type="SAM" id="MobiDB-lite"/>
    </source>
</evidence>
<dbReference type="AlphaFoldDB" id="A0A7H9EAV3"/>
<dbReference type="RefSeq" id="WP_180860431.1">
    <property type="nucleotide sequence ID" value="NZ_CP047415.1"/>
</dbReference>
<name>A0A7H9EAV3_9LACO</name>
<gene>
    <name evidence="2" type="ORF">GTO85_08270</name>
</gene>
<evidence type="ECO:0000313" key="3">
    <source>
        <dbReference type="Proteomes" id="UP000510660"/>
    </source>
</evidence>
<dbReference type="EMBL" id="CP047415">
    <property type="protein sequence ID" value="QLL74342.1"/>
    <property type="molecule type" value="Genomic_DNA"/>
</dbReference>
<dbReference type="InterPro" id="IPR021080">
    <property type="entry name" value="Minor_capsid_protein"/>
</dbReference>
<accession>A0A7H9EAV3</accession>
<sequence>MGFSVKVDLSNFDKRFSRANLIRARKASADEARKIMNSKYVPSSTKGEDKKTGGSLRSMSYVSDDGSEIVYTAKYARAQFYGFITNKYGGPYRIHNYTTPGTSRRWDLRLKSNKEDMSKVMDTFNNGLKWEPNEK</sequence>
<dbReference type="Proteomes" id="UP000510660">
    <property type="component" value="Chromosome"/>
</dbReference>
<feature type="region of interest" description="Disordered" evidence="1">
    <location>
        <begin position="38"/>
        <end position="57"/>
    </location>
</feature>
<protein>
    <submittedName>
        <fullName evidence="2">Capsid protein</fullName>
    </submittedName>
</protein>
<evidence type="ECO:0000313" key="2">
    <source>
        <dbReference type="EMBL" id="QLL74342.1"/>
    </source>
</evidence>
<dbReference type="Pfam" id="PF11114">
    <property type="entry name" value="Minor_capsid_2"/>
    <property type="match status" value="1"/>
</dbReference>
<organism evidence="2 3">
    <name type="scientific">Lactobacillus crispatus</name>
    <dbReference type="NCBI Taxonomy" id="47770"/>
    <lineage>
        <taxon>Bacteria</taxon>
        <taxon>Bacillati</taxon>
        <taxon>Bacillota</taxon>
        <taxon>Bacilli</taxon>
        <taxon>Lactobacillales</taxon>
        <taxon>Lactobacillaceae</taxon>
        <taxon>Lactobacillus</taxon>
    </lineage>
</organism>
<proteinExistence type="predicted"/>
<reference evidence="2 3" key="1">
    <citation type="submission" date="2020-01" db="EMBL/GenBank/DDBJ databases">
        <title>Complete and circular genome sequences of six lactobacillus isolates from horses.</title>
        <authorList>
            <person name="Hassan H.M."/>
        </authorList>
    </citation>
    <scope>NUCLEOTIDE SEQUENCE [LARGE SCALE GENOMIC DNA]</scope>
    <source>
        <strain evidence="2 3">1D</strain>
    </source>
</reference>